<reference evidence="1 2" key="1">
    <citation type="submission" date="2016-01" db="EMBL/GenBank/DDBJ databases">
        <authorList>
            <person name="Oliw E.H."/>
        </authorList>
    </citation>
    <scope>NUCLEOTIDE SEQUENCE [LARGE SCALE GENOMIC DNA]</scope>
    <source>
        <strain evidence="1 2">DNF00307</strain>
    </source>
</reference>
<evidence type="ECO:0000313" key="2">
    <source>
        <dbReference type="Proteomes" id="UP000070531"/>
    </source>
</evidence>
<gene>
    <name evidence="1" type="ORF">HMPREF1860_01854</name>
</gene>
<dbReference type="PATRIC" id="fig|419005.5.peg.1851"/>
<dbReference type="EMBL" id="LSDL01000125">
    <property type="protein sequence ID" value="KXB75111.1"/>
    <property type="molecule type" value="Genomic_DNA"/>
</dbReference>
<evidence type="ECO:0000313" key="1">
    <source>
        <dbReference type="EMBL" id="KXB75111.1"/>
    </source>
</evidence>
<proteinExistence type="predicted"/>
<dbReference type="Proteomes" id="UP000070531">
    <property type="component" value="Unassembled WGS sequence"/>
</dbReference>
<sequence>MNAITYEDRAFYDLLQVFDRRMLKNALKKAYRAEVKKMREIGLRNLRSSGLKVSSDLEKGLRGYVYSRGGGFLVSVKARKANKNGKGEKGMHLTRRGVKKPILMWAEEGTPMRRTLSATAKSRKLRKAHSTGAMRGYKFLEQSEDDMYKTAEEDLANELEKSVNFYAQKYGFI</sequence>
<dbReference type="RefSeq" id="WP_060933265.1">
    <property type="nucleotide sequence ID" value="NZ_KQ960560.1"/>
</dbReference>
<dbReference type="AlphaFoldDB" id="A0A134B586"/>
<dbReference type="STRING" id="419005.HMPREF1860_01854"/>
<protein>
    <recommendedName>
        <fullName evidence="3">Phage virion morphogeneis protein</fullName>
    </recommendedName>
</protein>
<comment type="caution">
    <text evidence="1">The sequence shown here is derived from an EMBL/GenBank/DDBJ whole genome shotgun (WGS) entry which is preliminary data.</text>
</comment>
<organism evidence="1">
    <name type="scientific">Prevotella amnii</name>
    <dbReference type="NCBI Taxonomy" id="419005"/>
    <lineage>
        <taxon>Bacteria</taxon>
        <taxon>Pseudomonadati</taxon>
        <taxon>Bacteroidota</taxon>
        <taxon>Bacteroidia</taxon>
        <taxon>Bacteroidales</taxon>
        <taxon>Prevotellaceae</taxon>
        <taxon>Prevotella</taxon>
    </lineage>
</organism>
<evidence type="ECO:0008006" key="3">
    <source>
        <dbReference type="Google" id="ProtNLM"/>
    </source>
</evidence>
<accession>A0A134B586</accession>
<name>A0A134B586_9BACT</name>